<evidence type="ECO:0008006" key="4">
    <source>
        <dbReference type="Google" id="ProtNLM"/>
    </source>
</evidence>
<sequence length="190" mass="21357">MKVSKFSIVTLFLLGTGFIFSSCSSSVPLAKVQESREIKLPFSEKEFKSNTDFLRVVAHGESASSTLAEKIAMQNAQTNLATRINSLVKNVTEDYSKNISDANSNEFTSSFETQGRVITNESLSMINVLDKKVLLKPNNIYDIWVVIEVSKKSLLEGATKSMSNNKKLQLEADKIRFREIFESEMNKIDR</sequence>
<dbReference type="RefSeq" id="WP_377979647.1">
    <property type="nucleotide sequence ID" value="NZ_JBBKXX010000001.1"/>
</dbReference>
<comment type="caution">
    <text evidence="2">The sequence shown here is derived from an EMBL/GenBank/DDBJ whole genome shotgun (WGS) entry which is preliminary data.</text>
</comment>
<feature type="signal peptide" evidence="1">
    <location>
        <begin position="1"/>
        <end position="21"/>
    </location>
</feature>
<dbReference type="PROSITE" id="PS51257">
    <property type="entry name" value="PROKAR_LIPOPROTEIN"/>
    <property type="match status" value="1"/>
</dbReference>
<evidence type="ECO:0000256" key="1">
    <source>
        <dbReference type="SAM" id="SignalP"/>
    </source>
</evidence>
<dbReference type="EMBL" id="JBBKXX010000001">
    <property type="protein sequence ID" value="MFD3407182.1"/>
    <property type="molecule type" value="Genomic_DNA"/>
</dbReference>
<name>A0ABW6DER0_9BACT</name>
<gene>
    <name evidence="2" type="ORF">SKC37_00810</name>
</gene>
<proteinExistence type="predicted"/>
<keyword evidence="1" id="KW-0732">Signal</keyword>
<keyword evidence="3" id="KW-1185">Reference proteome</keyword>
<accession>A0ABW6DER0</accession>
<evidence type="ECO:0000313" key="3">
    <source>
        <dbReference type="Proteomes" id="UP001598019"/>
    </source>
</evidence>
<organism evidence="2 3">
    <name type="scientific">Aquirufa esocilacus</name>
    <dbReference type="NCBI Taxonomy" id="3096513"/>
    <lineage>
        <taxon>Bacteria</taxon>
        <taxon>Pseudomonadati</taxon>
        <taxon>Bacteroidota</taxon>
        <taxon>Cytophagia</taxon>
        <taxon>Cytophagales</taxon>
        <taxon>Flectobacillaceae</taxon>
        <taxon>Aquirufa</taxon>
    </lineage>
</organism>
<dbReference type="Proteomes" id="UP001598019">
    <property type="component" value="Unassembled WGS sequence"/>
</dbReference>
<protein>
    <recommendedName>
        <fullName evidence="4">DUF4252 domain-containing protein</fullName>
    </recommendedName>
</protein>
<reference evidence="2 3" key="1">
    <citation type="submission" date="2024-03" db="EMBL/GenBank/DDBJ databases">
        <title>Aquirufa genome sequencing.</title>
        <authorList>
            <person name="Pitt A."/>
            <person name="Hahn M.W."/>
        </authorList>
    </citation>
    <scope>NUCLEOTIDE SEQUENCE [LARGE SCALE GENOMIC DNA]</scope>
    <source>
        <strain evidence="2 3">HETE-83D</strain>
    </source>
</reference>
<evidence type="ECO:0000313" key="2">
    <source>
        <dbReference type="EMBL" id="MFD3407182.1"/>
    </source>
</evidence>
<feature type="chain" id="PRO_5045576867" description="DUF4252 domain-containing protein" evidence="1">
    <location>
        <begin position="22"/>
        <end position="190"/>
    </location>
</feature>